<dbReference type="AlphaFoldDB" id="A0A1D9Q327"/>
<protein>
    <submittedName>
        <fullName evidence="1">Uncharacterized protein</fullName>
    </submittedName>
</protein>
<dbReference type="VEuPathDB" id="FungiDB:sscle_05g041210"/>
<name>A0A1D9Q327_SCLS1</name>
<organism evidence="1 2">
    <name type="scientific">Sclerotinia sclerotiorum (strain ATCC 18683 / 1980 / Ss-1)</name>
    <name type="common">White mold</name>
    <name type="synonym">Whetzelinia sclerotiorum</name>
    <dbReference type="NCBI Taxonomy" id="665079"/>
    <lineage>
        <taxon>Eukaryota</taxon>
        <taxon>Fungi</taxon>
        <taxon>Dikarya</taxon>
        <taxon>Ascomycota</taxon>
        <taxon>Pezizomycotina</taxon>
        <taxon>Leotiomycetes</taxon>
        <taxon>Helotiales</taxon>
        <taxon>Sclerotiniaceae</taxon>
        <taxon>Sclerotinia</taxon>
    </lineage>
</organism>
<dbReference type="EMBL" id="CP017818">
    <property type="protein sequence ID" value="APA09351.1"/>
    <property type="molecule type" value="Genomic_DNA"/>
</dbReference>
<dbReference type="Proteomes" id="UP000177798">
    <property type="component" value="Chromosome 5"/>
</dbReference>
<sequence>MLRSNVDSLEKQYAKARRMTALLYNKIIQSSGILSDHISIQDQYEKIIIEISWFVSSFLNTAPKGRPKEQHQRRQRDVSLSRIWDENLGDHEKECRCMAAIFEFLNDEIVLKPAFGLEDENDGAIEKGLAEFEKKLQACPEGNCQMKSSAAWGPLLILKVAVESLGFVLKNN</sequence>
<evidence type="ECO:0000313" key="1">
    <source>
        <dbReference type="EMBL" id="APA09351.1"/>
    </source>
</evidence>
<proteinExistence type="predicted"/>
<reference evidence="2" key="1">
    <citation type="journal article" date="2017" name="Genome Biol. Evol.">
        <title>The complete genome sequence of the phytopathogenic fungus Sclerotinia sclerotiorum reveals insights into the genome architecture of broad host range pathogens.</title>
        <authorList>
            <person name="Derbyshire M."/>
            <person name="Denton-Giles M."/>
            <person name="Hegedus D."/>
            <person name="Seifbarghy S."/>
            <person name="Rollins J."/>
            <person name="van Kan J."/>
            <person name="Seidl M.F."/>
            <person name="Faino L."/>
            <person name="Mbengue M."/>
            <person name="Navaud O."/>
            <person name="Raffaele S."/>
            <person name="Hammond-Kosack K."/>
            <person name="Heard S."/>
            <person name="Oliver R."/>
        </authorList>
    </citation>
    <scope>NUCLEOTIDE SEQUENCE [LARGE SCALE GENOMIC DNA]</scope>
    <source>
        <strain evidence="2">ATCC 18683 / 1980 / Ss-1</strain>
    </source>
</reference>
<dbReference type="OrthoDB" id="3529151at2759"/>
<evidence type="ECO:0000313" key="2">
    <source>
        <dbReference type="Proteomes" id="UP000177798"/>
    </source>
</evidence>
<gene>
    <name evidence="1" type="ORF">sscle_05g041210</name>
</gene>
<accession>A0A1D9Q327</accession>